<accession>A0A8R7PXR6</accession>
<protein>
    <submittedName>
        <fullName evidence="1">Uncharacterized protein</fullName>
    </submittedName>
</protein>
<reference evidence="1" key="2">
    <citation type="submission" date="2018-03" db="EMBL/GenBank/DDBJ databases">
        <title>The Triticum urartu genome reveals the dynamic nature of wheat genome evolution.</title>
        <authorList>
            <person name="Ling H."/>
            <person name="Ma B."/>
            <person name="Shi X."/>
            <person name="Liu H."/>
            <person name="Dong L."/>
            <person name="Sun H."/>
            <person name="Cao Y."/>
            <person name="Gao Q."/>
            <person name="Zheng S."/>
            <person name="Li Y."/>
            <person name="Yu Y."/>
            <person name="Du H."/>
            <person name="Qi M."/>
            <person name="Li Y."/>
            <person name="Yu H."/>
            <person name="Cui Y."/>
            <person name="Wang N."/>
            <person name="Chen C."/>
            <person name="Wu H."/>
            <person name="Zhao Y."/>
            <person name="Zhang J."/>
            <person name="Li Y."/>
            <person name="Zhou W."/>
            <person name="Zhang B."/>
            <person name="Hu W."/>
            <person name="Eijk M."/>
            <person name="Tang J."/>
            <person name="Witsenboer H."/>
            <person name="Zhao S."/>
            <person name="Li Z."/>
            <person name="Zhang A."/>
            <person name="Wang D."/>
            <person name="Liang C."/>
        </authorList>
    </citation>
    <scope>NUCLEOTIDE SEQUENCE [LARGE SCALE GENOMIC DNA]</scope>
    <source>
        <strain evidence="1">cv. G1812</strain>
    </source>
</reference>
<keyword evidence="2" id="KW-1185">Reference proteome</keyword>
<evidence type="ECO:0000313" key="1">
    <source>
        <dbReference type="EnsemblPlants" id="TuG1812G0300005382.01.T01.cds241801"/>
    </source>
</evidence>
<name>A0A8R7PXR6_TRIUA</name>
<dbReference type="EnsemblPlants" id="TuG1812G0300005382.01.T01">
    <property type="protein sequence ID" value="TuG1812G0300005382.01.T01.cds241801"/>
    <property type="gene ID" value="TuG1812G0300005382.01"/>
</dbReference>
<evidence type="ECO:0000313" key="2">
    <source>
        <dbReference type="Proteomes" id="UP000015106"/>
    </source>
</evidence>
<proteinExistence type="predicted"/>
<reference evidence="1" key="3">
    <citation type="submission" date="2022-06" db="UniProtKB">
        <authorList>
            <consortium name="EnsemblPlants"/>
        </authorList>
    </citation>
    <scope>IDENTIFICATION</scope>
</reference>
<dbReference type="Proteomes" id="UP000015106">
    <property type="component" value="Chromosome 3"/>
</dbReference>
<dbReference type="AlphaFoldDB" id="A0A8R7PXR6"/>
<organism evidence="1 2">
    <name type="scientific">Triticum urartu</name>
    <name type="common">Red wild einkorn</name>
    <name type="synonym">Crithodium urartu</name>
    <dbReference type="NCBI Taxonomy" id="4572"/>
    <lineage>
        <taxon>Eukaryota</taxon>
        <taxon>Viridiplantae</taxon>
        <taxon>Streptophyta</taxon>
        <taxon>Embryophyta</taxon>
        <taxon>Tracheophyta</taxon>
        <taxon>Spermatophyta</taxon>
        <taxon>Magnoliopsida</taxon>
        <taxon>Liliopsida</taxon>
        <taxon>Poales</taxon>
        <taxon>Poaceae</taxon>
        <taxon>BOP clade</taxon>
        <taxon>Pooideae</taxon>
        <taxon>Triticodae</taxon>
        <taxon>Triticeae</taxon>
        <taxon>Triticinae</taxon>
        <taxon>Triticum</taxon>
    </lineage>
</organism>
<reference evidence="2" key="1">
    <citation type="journal article" date="2013" name="Nature">
        <title>Draft genome of the wheat A-genome progenitor Triticum urartu.</title>
        <authorList>
            <person name="Ling H.Q."/>
            <person name="Zhao S."/>
            <person name="Liu D."/>
            <person name="Wang J."/>
            <person name="Sun H."/>
            <person name="Zhang C."/>
            <person name="Fan H."/>
            <person name="Li D."/>
            <person name="Dong L."/>
            <person name="Tao Y."/>
            <person name="Gao C."/>
            <person name="Wu H."/>
            <person name="Li Y."/>
            <person name="Cui Y."/>
            <person name="Guo X."/>
            <person name="Zheng S."/>
            <person name="Wang B."/>
            <person name="Yu K."/>
            <person name="Liang Q."/>
            <person name="Yang W."/>
            <person name="Lou X."/>
            <person name="Chen J."/>
            <person name="Feng M."/>
            <person name="Jian J."/>
            <person name="Zhang X."/>
            <person name="Luo G."/>
            <person name="Jiang Y."/>
            <person name="Liu J."/>
            <person name="Wang Z."/>
            <person name="Sha Y."/>
            <person name="Zhang B."/>
            <person name="Wu H."/>
            <person name="Tang D."/>
            <person name="Shen Q."/>
            <person name="Xue P."/>
            <person name="Zou S."/>
            <person name="Wang X."/>
            <person name="Liu X."/>
            <person name="Wang F."/>
            <person name="Yang Y."/>
            <person name="An X."/>
            <person name="Dong Z."/>
            <person name="Zhang K."/>
            <person name="Zhang X."/>
            <person name="Luo M.C."/>
            <person name="Dvorak J."/>
            <person name="Tong Y."/>
            <person name="Wang J."/>
            <person name="Yang H."/>
            <person name="Li Z."/>
            <person name="Wang D."/>
            <person name="Zhang A."/>
            <person name="Wang J."/>
        </authorList>
    </citation>
    <scope>NUCLEOTIDE SEQUENCE</scope>
    <source>
        <strain evidence="2">cv. G1812</strain>
    </source>
</reference>
<sequence>HTSNRLSLPRKLVIIFSFLCCHLKSIIHCPTPLKAV</sequence>
<dbReference type="Gramene" id="TuG1812G0300005382.01.T01">
    <property type="protein sequence ID" value="TuG1812G0300005382.01.T01.cds241801"/>
    <property type="gene ID" value="TuG1812G0300005382.01"/>
</dbReference>